<dbReference type="SUPFAM" id="SSF48371">
    <property type="entry name" value="ARM repeat"/>
    <property type="match status" value="3"/>
</dbReference>
<dbReference type="KEGG" id="psoj:PHYSODRAFT_490226"/>
<protein>
    <recommendedName>
        <fullName evidence="4">Armadillo repeat-containing domain-containing protein</fullName>
    </recommendedName>
</protein>
<gene>
    <name evidence="2" type="ORF">PHYSODRAFT_490226</name>
</gene>
<organism evidence="2 3">
    <name type="scientific">Phytophthora sojae (strain P6497)</name>
    <name type="common">Soybean stem and root rot agent</name>
    <name type="synonym">Phytophthora megasperma f. sp. glycines</name>
    <dbReference type="NCBI Taxonomy" id="1094619"/>
    <lineage>
        <taxon>Eukaryota</taxon>
        <taxon>Sar</taxon>
        <taxon>Stramenopiles</taxon>
        <taxon>Oomycota</taxon>
        <taxon>Peronosporomycetes</taxon>
        <taxon>Peronosporales</taxon>
        <taxon>Peronosporaceae</taxon>
        <taxon>Phytophthora</taxon>
    </lineage>
</organism>
<dbReference type="PANTHER" id="PTHR15599:SF1">
    <property type="entry name" value="RADIAL SPOKE HEAD 14 HOMOLOG"/>
    <property type="match status" value="1"/>
</dbReference>
<dbReference type="Proteomes" id="UP000002640">
    <property type="component" value="Unassembled WGS sequence"/>
</dbReference>
<evidence type="ECO:0000256" key="1">
    <source>
        <dbReference type="SAM" id="MobiDB-lite"/>
    </source>
</evidence>
<sequence length="1506" mass="161898">MAELGLSRAPGTTSSSFRPPSRHSLEPVLEQPSPQRRRDYFVADEDVPRARPELQRKLPFQYHGDVFAQHGEYTDAGLYMSRLPASRKEKQPLSARVGANYKLHPVKLAPVTPTKPASQQQPEREVSPVVLSISPKAVDANANANKSKPKSNRKRQYALAVEAMAVNHSLHIALLNDNVVPSVMALCRSKDVATLGACVATLGHLSCEPEGRAMLLSHNALSLLSALALSSARTHEKLLLPNCVGTLANLTIEDGSESGFIKDKALDCLLKQRRTSVLAERACTFAVFNLSCPQYAYPRVDDAVHALAEHGKDARNRETISRAVYNLACTRMNHVKLVEPEAASLLRVLVGCQQSEAARLNSLAALWNLVESGACRRALVRTGDCVRAVVEELPRLGLAASEEYVICALGTLICLTREAHAPELMGNAGALEALAALGTSAQRRPGVLLLIYRLIAILLSAPDNIQGVGESVVHFLLAFQHESAGADSVSPSTSAAMSRYVLFALASILSWNESDDSKLETSNHRTAALSSRSSPLELDELLDEPQLLEQMYRHVAYSGFPVDSTQVRLQMVLLFNLSFRYPKVEVAKLAHERLSQVGAISKDRHILTLLGGSFFSLCMEYEVHHLLLATAYATTDDKGGFLLQRLARDGDVEAQSMCFNTVCILFDGHSLTRDEVLRLMDRIFPVVVEVCTRRDHITKSRDVAEDADAKSNRGALQAACAACLTRFASVTEYRLAMVEHGLLNALAVLAGSEDDETLRLCVHTYALLSQDRAVGAPLLRGGVIKALTLLAAAPEEAVRRACAVTLCNLSAEVAHVESLVKLGALRALLVLACVKSNDPETRRVCLKAVLNLLRVAKAAAMQRLCDDGLLWAFGIFTDAMEPRDYAILSDAFCVLATHSSARAGLIAKPSTVASLLQILRCNDVCSTKVTVLKGLVNLLADAASAAVLLKIGVLSHLVALIESEKEAEVAGNVAELLVLIFQNCSSDDNDAAAGAYAEAATMRVITYLVHVAEQEELHRAAEASNTEITSCALSCAVLLHLLSLHSVTRPALLLVHPPLGTALPALLLQAKGHTQTLLLRCLYNLTCDANLLMHIPMNVVIPSLKVAITNQHETTSNGDEPKTAALCAGILRNISTSSDCHDVLSSEPATTLLCELFALGGKLCRENVALATCNLFLGRVNSHVLLSRGVLPLVLSLCLPELASSSEAHTMCSAVLRKLAIAPGNSKLLLRGGAVRHLVLLMGGSSSMFVRMNCVATFGLLAQKPGVSSVLASQGVLASVLEFLEHLEQQQHVDATLGPCVESMCVDLLSKLAQFANANDPRERRLSSLLYRVVEKEDAAASSASLPRATQSPAAESWQNDRSFLHRDQSGPLPPTQICTVLVLTRSAAPVVPHAPRTISYPGYAIEVSPSASYIEMGTIEPILPPSDALDDEQGEEADARVQSAEFTPPPMFPKMKNPFTPLSLSALTASSGTSAQIKSPIPLKALQSKLVPPLPPRAAAAQRAP</sequence>
<dbReference type="RefSeq" id="XP_009524768.1">
    <property type="nucleotide sequence ID" value="XM_009526473.1"/>
</dbReference>
<evidence type="ECO:0000313" key="2">
    <source>
        <dbReference type="EMBL" id="EGZ22051.1"/>
    </source>
</evidence>
<dbReference type="STRING" id="1094619.G4ZB85"/>
<keyword evidence="3" id="KW-1185">Reference proteome</keyword>
<dbReference type="SMART" id="SM00185">
    <property type="entry name" value="ARM"/>
    <property type="match status" value="7"/>
</dbReference>
<name>G4ZB85_PHYSP</name>
<dbReference type="InterPro" id="IPR011989">
    <property type="entry name" value="ARM-like"/>
</dbReference>
<evidence type="ECO:0000313" key="3">
    <source>
        <dbReference type="Proteomes" id="UP000002640"/>
    </source>
</evidence>
<feature type="region of interest" description="Disordered" evidence="1">
    <location>
        <begin position="1"/>
        <end position="48"/>
    </location>
</feature>
<evidence type="ECO:0008006" key="4">
    <source>
        <dbReference type="Google" id="ProtNLM"/>
    </source>
</evidence>
<reference evidence="2 3" key="1">
    <citation type="journal article" date="2006" name="Science">
        <title>Phytophthora genome sequences uncover evolutionary origins and mechanisms of pathogenesis.</title>
        <authorList>
            <person name="Tyler B.M."/>
            <person name="Tripathy S."/>
            <person name="Zhang X."/>
            <person name="Dehal P."/>
            <person name="Jiang R.H."/>
            <person name="Aerts A."/>
            <person name="Arredondo F.D."/>
            <person name="Baxter L."/>
            <person name="Bensasson D."/>
            <person name="Beynon J.L."/>
            <person name="Chapman J."/>
            <person name="Damasceno C.M."/>
            <person name="Dorrance A.E."/>
            <person name="Dou D."/>
            <person name="Dickerman A.W."/>
            <person name="Dubchak I.L."/>
            <person name="Garbelotto M."/>
            <person name="Gijzen M."/>
            <person name="Gordon S.G."/>
            <person name="Govers F."/>
            <person name="Grunwald N.J."/>
            <person name="Huang W."/>
            <person name="Ivors K.L."/>
            <person name="Jones R.W."/>
            <person name="Kamoun S."/>
            <person name="Krampis K."/>
            <person name="Lamour K.H."/>
            <person name="Lee M.K."/>
            <person name="McDonald W.H."/>
            <person name="Medina M."/>
            <person name="Meijer H.J."/>
            <person name="Nordberg E.K."/>
            <person name="Maclean D.J."/>
            <person name="Ospina-Giraldo M.D."/>
            <person name="Morris P.F."/>
            <person name="Phuntumart V."/>
            <person name="Putnam N.H."/>
            <person name="Rash S."/>
            <person name="Rose J.K."/>
            <person name="Sakihama Y."/>
            <person name="Salamov A.A."/>
            <person name="Savidor A."/>
            <person name="Scheuring C.F."/>
            <person name="Smith B.M."/>
            <person name="Sobral B.W."/>
            <person name="Terry A."/>
            <person name="Torto-Alalibo T.A."/>
            <person name="Win J."/>
            <person name="Xu Z."/>
            <person name="Zhang H."/>
            <person name="Grigoriev I.V."/>
            <person name="Rokhsar D.S."/>
            <person name="Boore J.L."/>
        </authorList>
    </citation>
    <scope>NUCLEOTIDE SEQUENCE [LARGE SCALE GENOMIC DNA]</scope>
    <source>
        <strain evidence="2 3">P6497</strain>
    </source>
</reference>
<accession>G4ZB85</accession>
<proteinExistence type="predicted"/>
<dbReference type="InterPro" id="IPR042856">
    <property type="entry name" value="RSP14"/>
</dbReference>
<dbReference type="EMBL" id="JH159153">
    <property type="protein sequence ID" value="EGZ22051.1"/>
    <property type="molecule type" value="Genomic_DNA"/>
</dbReference>
<feature type="compositionally biased region" description="Basic and acidic residues" evidence="1">
    <location>
        <begin position="36"/>
        <end position="48"/>
    </location>
</feature>
<dbReference type="InterPro" id="IPR016024">
    <property type="entry name" value="ARM-type_fold"/>
</dbReference>
<dbReference type="InterPro" id="IPR000225">
    <property type="entry name" value="Armadillo"/>
</dbReference>
<dbReference type="PANTHER" id="PTHR15599">
    <property type="entry name" value="RTDR1"/>
    <property type="match status" value="1"/>
</dbReference>
<dbReference type="OMA" id="NLACTRM"/>
<dbReference type="Gene3D" id="1.25.10.10">
    <property type="entry name" value="Leucine-rich Repeat Variant"/>
    <property type="match status" value="4"/>
</dbReference>
<dbReference type="InParanoid" id="G4ZB85"/>
<dbReference type="GeneID" id="20656534"/>